<dbReference type="PANTHER" id="PTHR10942">
    <property type="entry name" value="LEISHMANOLYSIN-LIKE PEPTIDASE"/>
    <property type="match status" value="1"/>
</dbReference>
<dbReference type="InParanoid" id="Q22DL0"/>
<dbReference type="AlphaFoldDB" id="Q22DL0"/>
<dbReference type="OrthoDB" id="527990at2759"/>
<keyword evidence="10" id="KW-1185">Reference proteome</keyword>
<keyword evidence="5 8" id="KW-0862">Zinc</keyword>
<dbReference type="HOGENOM" id="CLU_016637_0_0_1"/>
<evidence type="ECO:0000256" key="1">
    <source>
        <dbReference type="ARBA" id="ARBA00005860"/>
    </source>
</evidence>
<keyword evidence="6 8" id="KW-0482">Metalloprotease</keyword>
<dbReference type="Gene3D" id="3.10.170.20">
    <property type="match status" value="1"/>
</dbReference>
<evidence type="ECO:0000313" key="9">
    <source>
        <dbReference type="EMBL" id="EAR83348.1"/>
    </source>
</evidence>
<dbReference type="Gene3D" id="2.10.25.10">
    <property type="entry name" value="Laminin"/>
    <property type="match status" value="1"/>
</dbReference>
<dbReference type="PRINTS" id="PR00782">
    <property type="entry name" value="LSHMANOLYSIN"/>
</dbReference>
<dbReference type="GO" id="GO:0006508">
    <property type="term" value="P:proteolysis"/>
    <property type="evidence" value="ECO:0007669"/>
    <property type="project" value="UniProtKB-KW"/>
</dbReference>
<dbReference type="FunFam" id="3.90.132.10:FF:000001">
    <property type="entry name" value="leishmanolysin-like peptidase isoform X2"/>
    <property type="match status" value="1"/>
</dbReference>
<dbReference type="PANTHER" id="PTHR10942:SF0">
    <property type="entry name" value="LEISHMANOLYSIN-LIKE PEPTIDASE"/>
    <property type="match status" value="1"/>
</dbReference>
<evidence type="ECO:0000256" key="6">
    <source>
        <dbReference type="ARBA" id="ARBA00023049"/>
    </source>
</evidence>
<dbReference type="GO" id="GO:0007155">
    <property type="term" value="P:cell adhesion"/>
    <property type="evidence" value="ECO:0007669"/>
    <property type="project" value="InterPro"/>
</dbReference>
<keyword evidence="4" id="KW-0378">Hydrolase</keyword>
<keyword evidence="3 8" id="KW-0479">Metal-binding</keyword>
<dbReference type="GeneID" id="7837126"/>
<evidence type="ECO:0000256" key="2">
    <source>
        <dbReference type="ARBA" id="ARBA00022670"/>
    </source>
</evidence>
<evidence type="ECO:0000256" key="8">
    <source>
        <dbReference type="PIRSR" id="PIRSR601577-2"/>
    </source>
</evidence>
<evidence type="ECO:0000256" key="4">
    <source>
        <dbReference type="ARBA" id="ARBA00022801"/>
    </source>
</evidence>
<gene>
    <name evidence="9" type="ORF">TTHERM_00942690</name>
</gene>
<accession>Q22DL0</accession>
<proteinExistence type="inferred from homology"/>
<reference evidence="10" key="1">
    <citation type="journal article" date="2006" name="PLoS Biol.">
        <title>Macronuclear genome sequence of the ciliate Tetrahymena thermophila, a model eukaryote.</title>
        <authorList>
            <person name="Eisen J.A."/>
            <person name="Coyne R.S."/>
            <person name="Wu M."/>
            <person name="Wu D."/>
            <person name="Thiagarajan M."/>
            <person name="Wortman J.R."/>
            <person name="Badger J.H."/>
            <person name="Ren Q."/>
            <person name="Amedeo P."/>
            <person name="Jones K.M."/>
            <person name="Tallon L.J."/>
            <person name="Delcher A.L."/>
            <person name="Salzberg S.L."/>
            <person name="Silva J.C."/>
            <person name="Haas B.J."/>
            <person name="Majoros W.H."/>
            <person name="Farzad M."/>
            <person name="Carlton J.M."/>
            <person name="Smith R.K. Jr."/>
            <person name="Garg J."/>
            <person name="Pearlman R.E."/>
            <person name="Karrer K.M."/>
            <person name="Sun L."/>
            <person name="Manning G."/>
            <person name="Elde N.C."/>
            <person name="Turkewitz A.P."/>
            <person name="Asai D.J."/>
            <person name="Wilkes D.E."/>
            <person name="Wang Y."/>
            <person name="Cai H."/>
            <person name="Collins K."/>
            <person name="Stewart B.A."/>
            <person name="Lee S.R."/>
            <person name="Wilamowska K."/>
            <person name="Weinberg Z."/>
            <person name="Ruzzo W.L."/>
            <person name="Wloga D."/>
            <person name="Gaertig J."/>
            <person name="Frankel J."/>
            <person name="Tsao C.-C."/>
            <person name="Gorovsky M.A."/>
            <person name="Keeling P.J."/>
            <person name="Waller R.F."/>
            <person name="Patron N.J."/>
            <person name="Cherry J.M."/>
            <person name="Stover N.A."/>
            <person name="Krieger C.J."/>
            <person name="del Toro C."/>
            <person name="Ryder H.F."/>
            <person name="Williamson S.C."/>
            <person name="Barbeau R.A."/>
            <person name="Hamilton E.P."/>
            <person name="Orias E."/>
        </authorList>
    </citation>
    <scope>NUCLEOTIDE SEQUENCE [LARGE SCALE GENOMIC DNA]</scope>
    <source>
        <strain evidence="10">SB210</strain>
    </source>
</reference>
<feature type="binding site" evidence="8">
    <location>
        <position position="264"/>
    </location>
    <ligand>
        <name>Zn(2+)</name>
        <dbReference type="ChEBI" id="CHEBI:29105"/>
        <note>catalytic</note>
    </ligand>
</feature>
<dbReference type="GO" id="GO:0046872">
    <property type="term" value="F:metal ion binding"/>
    <property type="evidence" value="ECO:0007669"/>
    <property type="project" value="UniProtKB-KW"/>
</dbReference>
<dbReference type="RefSeq" id="XP_001031011.1">
    <property type="nucleotide sequence ID" value="XM_001031011.3"/>
</dbReference>
<keyword evidence="2" id="KW-0645">Protease</keyword>
<name>Q22DL0_TETTS</name>
<dbReference type="Gene3D" id="3.90.132.10">
    <property type="entry name" value="Leishmanolysin , domain 2"/>
    <property type="match status" value="1"/>
</dbReference>
<feature type="active site" evidence="7">
    <location>
        <position position="261"/>
    </location>
</feature>
<feature type="binding site" evidence="8">
    <location>
        <position position="327"/>
    </location>
    <ligand>
        <name>Zn(2+)</name>
        <dbReference type="ChEBI" id="CHEBI:29105"/>
        <note>catalytic</note>
    </ligand>
</feature>
<evidence type="ECO:0000256" key="7">
    <source>
        <dbReference type="PIRSR" id="PIRSR601577-1"/>
    </source>
</evidence>
<protein>
    <submittedName>
        <fullName evidence="9">Leishmanolysin family protein</fullName>
    </submittedName>
</protein>
<dbReference type="EMBL" id="GG662797">
    <property type="protein sequence ID" value="EAR83348.1"/>
    <property type="molecule type" value="Genomic_DNA"/>
</dbReference>
<dbReference type="InterPro" id="IPR001577">
    <property type="entry name" value="Peptidase_M8"/>
</dbReference>
<evidence type="ECO:0000313" key="10">
    <source>
        <dbReference type="Proteomes" id="UP000009168"/>
    </source>
</evidence>
<evidence type="ECO:0000256" key="3">
    <source>
        <dbReference type="ARBA" id="ARBA00022723"/>
    </source>
</evidence>
<organism evidence="9 10">
    <name type="scientific">Tetrahymena thermophila (strain SB210)</name>
    <dbReference type="NCBI Taxonomy" id="312017"/>
    <lineage>
        <taxon>Eukaryota</taxon>
        <taxon>Sar</taxon>
        <taxon>Alveolata</taxon>
        <taxon>Ciliophora</taxon>
        <taxon>Intramacronucleata</taxon>
        <taxon>Oligohymenophorea</taxon>
        <taxon>Hymenostomatida</taxon>
        <taxon>Tetrahymenina</taxon>
        <taxon>Tetrahymenidae</taxon>
        <taxon>Tetrahymena</taxon>
    </lineage>
</organism>
<evidence type="ECO:0000256" key="5">
    <source>
        <dbReference type="ARBA" id="ARBA00022833"/>
    </source>
</evidence>
<comment type="cofactor">
    <cofactor evidence="8">
        <name>Zn(2+)</name>
        <dbReference type="ChEBI" id="CHEBI:29105"/>
    </cofactor>
    <text evidence="8">Binds 1 zinc ion per subunit.</text>
</comment>
<dbReference type="GO" id="GO:0004222">
    <property type="term" value="F:metalloendopeptidase activity"/>
    <property type="evidence" value="ECO:0007669"/>
    <property type="project" value="InterPro"/>
</dbReference>
<dbReference type="Pfam" id="PF01457">
    <property type="entry name" value="Peptidase_M8"/>
    <property type="match status" value="1"/>
</dbReference>
<dbReference type="SUPFAM" id="SSF55486">
    <property type="entry name" value="Metalloproteases ('zincins'), catalytic domain"/>
    <property type="match status" value="1"/>
</dbReference>
<dbReference type="OMA" id="AENHFGC"/>
<dbReference type="KEGG" id="tet:TTHERM_00942690"/>
<dbReference type="eggNOG" id="KOG2556">
    <property type="taxonomic scope" value="Eukaryota"/>
</dbReference>
<feature type="binding site" evidence="8">
    <location>
        <position position="260"/>
    </location>
    <ligand>
        <name>Zn(2+)</name>
        <dbReference type="ChEBI" id="CHEBI:29105"/>
        <note>catalytic</note>
    </ligand>
</feature>
<sequence length="559" mass="63366">MKNLFKSQITKLLCILAVVAISTFGVAQIYKQFNHDLIQTETKGLENVLFAKNVRSQYSEEETHLCIHDKVLEKEEEMFESKRQYFEEEVEESFQSNDTTISFQGNLQEGDGWKPIRIHFDYSNLMDSDADVKNFITKELIPAAGDFFKEFLRVKPLKNPLKIDPYYSVNTCGLAEIKIPKDHINQGIQDADIVFYIKAVNNEKENFLAYASNCPQRHRYQLGSNRPVMGYFAMNLFYLTKHIRDKDPMRKAQWIFTTIHEMTHSLVFSPSHFKKFVDGPLSTIKQGGQTFVSHSKIKKLTQQHFNCQDAEGAPLENEGGQGTAGAHWERKVFGNELMTGSSMYDSVMSSFTASMFEISGWYTVNQEKVGTLTWGKQQGCGIFKSQCNINQFCPSQKQVGCSYDYSSIGACQDDPLSDKCFFYLPYSNAHCNYPAESIAKMIDKLGGATGQKSRCWKTDLLNKKVHKKIDAFCFESKCSYENANSPTASFKFEGSWYDCKQGQDQVKVKSGYIFTCPDTFAFCYSQSACPDSCFGRGVCVKGVCQCTADFTGSNCSQVK</sequence>
<comment type="similarity">
    <text evidence="1">Belongs to the peptidase M8 family.</text>
</comment>
<dbReference type="GO" id="GO:0005737">
    <property type="term" value="C:cytoplasm"/>
    <property type="evidence" value="ECO:0007669"/>
    <property type="project" value="TreeGrafter"/>
</dbReference>
<dbReference type="GO" id="GO:0016020">
    <property type="term" value="C:membrane"/>
    <property type="evidence" value="ECO:0007669"/>
    <property type="project" value="InterPro"/>
</dbReference>
<dbReference type="Proteomes" id="UP000009168">
    <property type="component" value="Unassembled WGS sequence"/>
</dbReference>